<keyword evidence="2" id="KW-1185">Reference proteome</keyword>
<organism evidence="1 2">
    <name type="scientific">Actinoplanes teichomyceticus</name>
    <dbReference type="NCBI Taxonomy" id="1867"/>
    <lineage>
        <taxon>Bacteria</taxon>
        <taxon>Bacillati</taxon>
        <taxon>Actinomycetota</taxon>
        <taxon>Actinomycetes</taxon>
        <taxon>Micromonosporales</taxon>
        <taxon>Micromonosporaceae</taxon>
        <taxon>Actinoplanes</taxon>
    </lineage>
</organism>
<accession>A0A561VML4</accession>
<reference evidence="1 2" key="1">
    <citation type="submission" date="2019-06" db="EMBL/GenBank/DDBJ databases">
        <title>Sequencing the genomes of 1000 actinobacteria strains.</title>
        <authorList>
            <person name="Klenk H.-P."/>
        </authorList>
    </citation>
    <scope>NUCLEOTIDE SEQUENCE [LARGE SCALE GENOMIC DNA]</scope>
    <source>
        <strain evidence="1 2">DSM 43866</strain>
    </source>
</reference>
<dbReference type="EMBL" id="VIWY01000005">
    <property type="protein sequence ID" value="TWG12859.1"/>
    <property type="molecule type" value="Genomic_DNA"/>
</dbReference>
<comment type="caution">
    <text evidence="1">The sequence shown here is derived from an EMBL/GenBank/DDBJ whole genome shotgun (WGS) entry which is preliminary data.</text>
</comment>
<name>A0A561VML4_ACTTI</name>
<evidence type="ECO:0000313" key="1">
    <source>
        <dbReference type="EMBL" id="TWG12859.1"/>
    </source>
</evidence>
<evidence type="ECO:0000313" key="2">
    <source>
        <dbReference type="Proteomes" id="UP000320239"/>
    </source>
</evidence>
<sequence>MVSAAAARLAQSTANEVTDGVWRVPRDGGTAVPEVLMPRRDGAAAHLAAGAEPGHVTYWRREPIAYAEGLARTACAGVLTAVIDGYVRGMSATDPALVERAIMTTGAAKYFWLAPRMIDTLMRDQRAVAYDARGGPERFAGRAPVLEVIARWAREALR</sequence>
<protein>
    <submittedName>
        <fullName evidence="1">Uncharacterized protein</fullName>
    </submittedName>
</protein>
<proteinExistence type="predicted"/>
<dbReference type="AlphaFoldDB" id="A0A561VML4"/>
<gene>
    <name evidence="1" type="ORF">FHX34_105727</name>
</gene>
<dbReference type="Proteomes" id="UP000320239">
    <property type="component" value="Unassembled WGS sequence"/>
</dbReference>